<feature type="repeat" description="TPR" evidence="1">
    <location>
        <begin position="150"/>
        <end position="183"/>
    </location>
</feature>
<keyword evidence="2" id="KW-0812">Transmembrane</keyword>
<keyword evidence="2" id="KW-0472">Membrane</keyword>
<name>A0A327QTT0_9BACT</name>
<keyword evidence="1" id="KW-0802">TPR repeat</keyword>
<dbReference type="PROSITE" id="PS50005">
    <property type="entry name" value="TPR"/>
    <property type="match status" value="1"/>
</dbReference>
<dbReference type="SUPFAM" id="SSF48452">
    <property type="entry name" value="TPR-like"/>
    <property type="match status" value="1"/>
</dbReference>
<sequence>MADQKANTTQAANQVQKADQGFDLQNSMHKAEDFYTRNKNIINISLIAVVVVVGGIFSYNKFLKAPKELKAQKMIFQAQNYFAVDSFSKALNGVRGGEDGFLQVIDKYPGTKAGNIARYSAGVCYVKLGEYQKGIDMLNSFSSDDMIVQAVAYGITGDAYMELNKGAEAIDYYKKAAAYNPNELTSPMYLFRAGLASEKAGKSTEAIAFYKEVKEKYPTSTEGREIDKYLARLGVVR</sequence>
<keyword evidence="2" id="KW-1133">Transmembrane helix</keyword>
<feature type="transmembrane region" description="Helical" evidence="2">
    <location>
        <begin position="41"/>
        <end position="60"/>
    </location>
</feature>
<evidence type="ECO:0000256" key="2">
    <source>
        <dbReference type="SAM" id="Phobius"/>
    </source>
</evidence>
<dbReference type="SMART" id="SM00028">
    <property type="entry name" value="TPR"/>
    <property type="match status" value="2"/>
</dbReference>
<dbReference type="Gene3D" id="1.25.40.10">
    <property type="entry name" value="Tetratricopeptide repeat domain"/>
    <property type="match status" value="2"/>
</dbReference>
<dbReference type="Proteomes" id="UP000249547">
    <property type="component" value="Unassembled WGS sequence"/>
</dbReference>
<proteinExistence type="predicted"/>
<keyword evidence="4" id="KW-1185">Reference proteome</keyword>
<evidence type="ECO:0000256" key="1">
    <source>
        <dbReference type="PROSITE-ProRule" id="PRU00339"/>
    </source>
</evidence>
<protein>
    <submittedName>
        <fullName evidence="3">Tetratricopeptide repeat protein</fullName>
    </submittedName>
</protein>
<dbReference type="RefSeq" id="WP_111597388.1">
    <property type="nucleotide sequence ID" value="NZ_QLLL01000003.1"/>
</dbReference>
<evidence type="ECO:0000313" key="3">
    <source>
        <dbReference type="EMBL" id="RAJ06803.1"/>
    </source>
</evidence>
<dbReference type="OrthoDB" id="9808622at2"/>
<evidence type="ECO:0000313" key="4">
    <source>
        <dbReference type="Proteomes" id="UP000249547"/>
    </source>
</evidence>
<dbReference type="Pfam" id="PF13432">
    <property type="entry name" value="TPR_16"/>
    <property type="match status" value="1"/>
</dbReference>
<dbReference type="InterPro" id="IPR011990">
    <property type="entry name" value="TPR-like_helical_dom_sf"/>
</dbReference>
<dbReference type="AlphaFoldDB" id="A0A327QTT0"/>
<organism evidence="3 4">
    <name type="scientific">Chitinophaga skermanii</name>
    <dbReference type="NCBI Taxonomy" id="331697"/>
    <lineage>
        <taxon>Bacteria</taxon>
        <taxon>Pseudomonadati</taxon>
        <taxon>Bacteroidota</taxon>
        <taxon>Chitinophagia</taxon>
        <taxon>Chitinophagales</taxon>
        <taxon>Chitinophagaceae</taxon>
        <taxon>Chitinophaga</taxon>
    </lineage>
</organism>
<dbReference type="InterPro" id="IPR019734">
    <property type="entry name" value="TPR_rpt"/>
</dbReference>
<reference evidence="3 4" key="1">
    <citation type="submission" date="2018-06" db="EMBL/GenBank/DDBJ databases">
        <title>Genomic Encyclopedia of Archaeal and Bacterial Type Strains, Phase II (KMG-II): from individual species to whole genera.</title>
        <authorList>
            <person name="Goeker M."/>
        </authorList>
    </citation>
    <scope>NUCLEOTIDE SEQUENCE [LARGE SCALE GENOMIC DNA]</scope>
    <source>
        <strain evidence="3 4">DSM 23857</strain>
    </source>
</reference>
<accession>A0A327QTT0</accession>
<comment type="caution">
    <text evidence="3">The sequence shown here is derived from an EMBL/GenBank/DDBJ whole genome shotgun (WGS) entry which is preliminary data.</text>
</comment>
<gene>
    <name evidence="3" type="ORF">LX64_01930</name>
</gene>
<dbReference type="EMBL" id="QLLL01000003">
    <property type="protein sequence ID" value="RAJ06803.1"/>
    <property type="molecule type" value="Genomic_DNA"/>
</dbReference>